<evidence type="ECO:0000313" key="4">
    <source>
        <dbReference type="Proteomes" id="UP000297245"/>
    </source>
</evidence>
<dbReference type="Pfam" id="PF20151">
    <property type="entry name" value="DUF6533"/>
    <property type="match status" value="1"/>
</dbReference>
<reference evidence="3 4" key="1">
    <citation type="journal article" date="2019" name="Nat. Ecol. Evol.">
        <title>Megaphylogeny resolves global patterns of mushroom evolution.</title>
        <authorList>
            <person name="Varga T."/>
            <person name="Krizsan K."/>
            <person name="Foldi C."/>
            <person name="Dima B."/>
            <person name="Sanchez-Garcia M."/>
            <person name="Sanchez-Ramirez S."/>
            <person name="Szollosi G.J."/>
            <person name="Szarkandi J.G."/>
            <person name="Papp V."/>
            <person name="Albert L."/>
            <person name="Andreopoulos W."/>
            <person name="Angelini C."/>
            <person name="Antonin V."/>
            <person name="Barry K.W."/>
            <person name="Bougher N.L."/>
            <person name="Buchanan P."/>
            <person name="Buyck B."/>
            <person name="Bense V."/>
            <person name="Catcheside P."/>
            <person name="Chovatia M."/>
            <person name="Cooper J."/>
            <person name="Damon W."/>
            <person name="Desjardin D."/>
            <person name="Finy P."/>
            <person name="Geml J."/>
            <person name="Haridas S."/>
            <person name="Hughes K."/>
            <person name="Justo A."/>
            <person name="Karasinski D."/>
            <person name="Kautmanova I."/>
            <person name="Kiss B."/>
            <person name="Kocsube S."/>
            <person name="Kotiranta H."/>
            <person name="LaButti K.M."/>
            <person name="Lechner B.E."/>
            <person name="Liimatainen K."/>
            <person name="Lipzen A."/>
            <person name="Lukacs Z."/>
            <person name="Mihaltcheva S."/>
            <person name="Morgado L.N."/>
            <person name="Niskanen T."/>
            <person name="Noordeloos M.E."/>
            <person name="Ohm R.A."/>
            <person name="Ortiz-Santana B."/>
            <person name="Ovrebo C."/>
            <person name="Racz N."/>
            <person name="Riley R."/>
            <person name="Savchenko A."/>
            <person name="Shiryaev A."/>
            <person name="Soop K."/>
            <person name="Spirin V."/>
            <person name="Szebenyi C."/>
            <person name="Tomsovsky M."/>
            <person name="Tulloss R.E."/>
            <person name="Uehling J."/>
            <person name="Grigoriev I.V."/>
            <person name="Vagvolgyi C."/>
            <person name="Papp T."/>
            <person name="Martin F.M."/>
            <person name="Miettinen O."/>
            <person name="Hibbett D.S."/>
            <person name="Nagy L.G."/>
        </authorList>
    </citation>
    <scope>NUCLEOTIDE SEQUENCE [LARGE SCALE GENOMIC DNA]</scope>
    <source>
        <strain evidence="3 4">CBS 962.96</strain>
    </source>
</reference>
<keyword evidence="1" id="KW-0472">Membrane</keyword>
<organism evidence="3 4">
    <name type="scientific">Dendrothele bispora (strain CBS 962.96)</name>
    <dbReference type="NCBI Taxonomy" id="1314807"/>
    <lineage>
        <taxon>Eukaryota</taxon>
        <taxon>Fungi</taxon>
        <taxon>Dikarya</taxon>
        <taxon>Basidiomycota</taxon>
        <taxon>Agaricomycotina</taxon>
        <taxon>Agaricomycetes</taxon>
        <taxon>Agaricomycetidae</taxon>
        <taxon>Agaricales</taxon>
        <taxon>Agaricales incertae sedis</taxon>
        <taxon>Dendrothele</taxon>
    </lineage>
</organism>
<accession>A0A4S8L8D7</accession>
<feature type="domain" description="DUF6533" evidence="2">
    <location>
        <begin position="19"/>
        <end position="63"/>
    </location>
</feature>
<proteinExistence type="predicted"/>
<keyword evidence="1" id="KW-0812">Transmembrane</keyword>
<dbReference type="EMBL" id="ML179571">
    <property type="protein sequence ID" value="THU84982.1"/>
    <property type="molecule type" value="Genomic_DNA"/>
</dbReference>
<sequence>MEFVATASESGWSNFSTNYALLASITFLLYDIALNFSVEVDFMWKSRWTAVTKLYLFVRYYGVFYNICMFVVANLDSLPVNLTTDQSCRGWFYYMVLGGPTTFGTLAYLILVMRVNALYQSKKVLVFLLSLWITSPAPTGLRASGCSSLTERDFKLSLTSWLISLAITLPEYSFKKSTGNETLLFDKDYQG</sequence>
<dbReference type="AlphaFoldDB" id="A0A4S8L8D7"/>
<feature type="transmembrane region" description="Helical" evidence="1">
    <location>
        <begin position="54"/>
        <end position="72"/>
    </location>
</feature>
<dbReference type="OrthoDB" id="3349377at2759"/>
<evidence type="ECO:0000256" key="1">
    <source>
        <dbReference type="SAM" id="Phobius"/>
    </source>
</evidence>
<evidence type="ECO:0000313" key="3">
    <source>
        <dbReference type="EMBL" id="THU84982.1"/>
    </source>
</evidence>
<keyword evidence="4" id="KW-1185">Reference proteome</keyword>
<feature type="transmembrane region" description="Helical" evidence="1">
    <location>
        <begin position="92"/>
        <end position="112"/>
    </location>
</feature>
<protein>
    <recommendedName>
        <fullName evidence="2">DUF6533 domain-containing protein</fullName>
    </recommendedName>
</protein>
<gene>
    <name evidence="3" type="ORF">K435DRAFT_806278</name>
</gene>
<dbReference type="Proteomes" id="UP000297245">
    <property type="component" value="Unassembled WGS sequence"/>
</dbReference>
<dbReference type="InterPro" id="IPR045340">
    <property type="entry name" value="DUF6533"/>
</dbReference>
<feature type="transmembrane region" description="Helical" evidence="1">
    <location>
        <begin position="20"/>
        <end position="42"/>
    </location>
</feature>
<name>A0A4S8L8D7_DENBC</name>
<evidence type="ECO:0000259" key="2">
    <source>
        <dbReference type="Pfam" id="PF20151"/>
    </source>
</evidence>
<keyword evidence="1" id="KW-1133">Transmembrane helix</keyword>